<dbReference type="GeneID" id="54486431"/>
<feature type="domain" description="Ribosomal RNA methyltransferase FtsJ" evidence="5">
    <location>
        <begin position="84"/>
        <end position="286"/>
    </location>
</feature>
<evidence type="ECO:0000256" key="1">
    <source>
        <dbReference type="ARBA" id="ARBA00022552"/>
    </source>
</evidence>
<dbReference type="AlphaFoldDB" id="A0A6A6WCF5"/>
<keyword evidence="1" id="KW-0698">rRNA processing</keyword>
<dbReference type="InterPro" id="IPR050082">
    <property type="entry name" value="RNA_methyltr_RlmE"/>
</dbReference>
<keyword evidence="4" id="KW-0949">S-adenosyl-L-methionine</keyword>
<dbReference type="SUPFAM" id="SSF53335">
    <property type="entry name" value="S-adenosyl-L-methionine-dependent methyltransferases"/>
    <property type="match status" value="1"/>
</dbReference>
<keyword evidence="2" id="KW-0489">Methyltransferase</keyword>
<keyword evidence="7" id="KW-1185">Reference proteome</keyword>
<evidence type="ECO:0000256" key="3">
    <source>
        <dbReference type="ARBA" id="ARBA00022679"/>
    </source>
</evidence>
<sequence length="361" mass="41458">MKAELMHTESHKAMVEICDWRAEIISTFIRERSTVFNELMILRKRGWENPAGDTFFKKRRQVADNADAKTKLAFLNIMQEIAEQMDAKMDIIGNNEATRREFHILDLCLAPGGFAKYFKNSIPNSKVWGFSLPKSSGGHEVLLDLRQNWLEVTFQDVTMLMDEILGGASDQSESVKDHIEAEQLRSQWPYSTQKFDLVICDGQVLRTHQRAEYRQSSEPKRLALSQLIIALQRLTPGGTLIMLLHKIEAWDNIQVLSTFQQFSDICFFKPKPYHAIQSSFYLVAKNVRSESSAALDAIMKWREAWKAATFEGPLTEYDTEEEIMKVLGNFGDAYVKMAEPVFEIQKLALERSSFCKARPLK</sequence>
<dbReference type="InterPro" id="IPR002877">
    <property type="entry name" value="RNA_MeTrfase_FtsJ_dom"/>
</dbReference>
<dbReference type="GO" id="GO:0006364">
    <property type="term" value="P:rRNA processing"/>
    <property type="evidence" value="ECO:0007669"/>
    <property type="project" value="UniProtKB-KW"/>
</dbReference>
<accession>A0A6A6WCF5</accession>
<dbReference type="RefSeq" id="XP_033602310.1">
    <property type="nucleotide sequence ID" value="XM_033745377.1"/>
</dbReference>
<name>A0A6A6WCF5_9PEZI</name>
<dbReference type="PANTHER" id="PTHR10920:SF13">
    <property type="entry name" value="PRE-RRNA 2'-O-RIBOSE RNA METHYLTRANSFERASE FTSJ3"/>
    <property type="match status" value="1"/>
</dbReference>
<protein>
    <recommendedName>
        <fullName evidence="5">Ribosomal RNA methyltransferase FtsJ domain-containing protein</fullName>
    </recommendedName>
</protein>
<dbReference type="Pfam" id="PF01728">
    <property type="entry name" value="FtsJ"/>
    <property type="match status" value="1"/>
</dbReference>
<dbReference type="GO" id="GO:0001510">
    <property type="term" value="P:RNA methylation"/>
    <property type="evidence" value="ECO:0007669"/>
    <property type="project" value="TreeGrafter"/>
</dbReference>
<evidence type="ECO:0000256" key="2">
    <source>
        <dbReference type="ARBA" id="ARBA00022603"/>
    </source>
</evidence>
<organism evidence="6 7">
    <name type="scientific">Pseudovirgaria hyperparasitica</name>
    <dbReference type="NCBI Taxonomy" id="470096"/>
    <lineage>
        <taxon>Eukaryota</taxon>
        <taxon>Fungi</taxon>
        <taxon>Dikarya</taxon>
        <taxon>Ascomycota</taxon>
        <taxon>Pezizomycotina</taxon>
        <taxon>Dothideomycetes</taxon>
        <taxon>Dothideomycetes incertae sedis</taxon>
        <taxon>Acrospermales</taxon>
        <taxon>Acrospermaceae</taxon>
        <taxon>Pseudovirgaria</taxon>
    </lineage>
</organism>
<reference evidence="6" key="1">
    <citation type="journal article" date="2020" name="Stud. Mycol.">
        <title>101 Dothideomycetes genomes: a test case for predicting lifestyles and emergence of pathogens.</title>
        <authorList>
            <person name="Haridas S."/>
            <person name="Albert R."/>
            <person name="Binder M."/>
            <person name="Bloem J."/>
            <person name="Labutti K."/>
            <person name="Salamov A."/>
            <person name="Andreopoulos B."/>
            <person name="Baker S."/>
            <person name="Barry K."/>
            <person name="Bills G."/>
            <person name="Bluhm B."/>
            <person name="Cannon C."/>
            <person name="Castanera R."/>
            <person name="Culley D."/>
            <person name="Daum C."/>
            <person name="Ezra D."/>
            <person name="Gonzalez J."/>
            <person name="Henrissat B."/>
            <person name="Kuo A."/>
            <person name="Liang C."/>
            <person name="Lipzen A."/>
            <person name="Lutzoni F."/>
            <person name="Magnuson J."/>
            <person name="Mondo S."/>
            <person name="Nolan M."/>
            <person name="Ohm R."/>
            <person name="Pangilinan J."/>
            <person name="Park H.-J."/>
            <person name="Ramirez L."/>
            <person name="Alfaro M."/>
            <person name="Sun H."/>
            <person name="Tritt A."/>
            <person name="Yoshinaga Y."/>
            <person name="Zwiers L.-H."/>
            <person name="Turgeon B."/>
            <person name="Goodwin S."/>
            <person name="Spatafora J."/>
            <person name="Crous P."/>
            <person name="Grigoriev I."/>
        </authorList>
    </citation>
    <scope>NUCLEOTIDE SEQUENCE</scope>
    <source>
        <strain evidence="6">CBS 121739</strain>
    </source>
</reference>
<proteinExistence type="predicted"/>
<dbReference type="GO" id="GO:0008173">
    <property type="term" value="F:RNA methyltransferase activity"/>
    <property type="evidence" value="ECO:0007669"/>
    <property type="project" value="TreeGrafter"/>
</dbReference>
<gene>
    <name evidence="6" type="ORF">EJ05DRAFT_484757</name>
</gene>
<dbReference type="EMBL" id="ML996569">
    <property type="protein sequence ID" value="KAF2759859.1"/>
    <property type="molecule type" value="Genomic_DNA"/>
</dbReference>
<keyword evidence="3" id="KW-0808">Transferase</keyword>
<dbReference type="Gene3D" id="3.40.50.150">
    <property type="entry name" value="Vaccinia Virus protein VP39"/>
    <property type="match status" value="1"/>
</dbReference>
<dbReference type="InterPro" id="IPR029063">
    <property type="entry name" value="SAM-dependent_MTases_sf"/>
</dbReference>
<evidence type="ECO:0000313" key="7">
    <source>
        <dbReference type="Proteomes" id="UP000799437"/>
    </source>
</evidence>
<dbReference type="Proteomes" id="UP000799437">
    <property type="component" value="Unassembled WGS sequence"/>
</dbReference>
<evidence type="ECO:0000256" key="4">
    <source>
        <dbReference type="ARBA" id="ARBA00022691"/>
    </source>
</evidence>
<evidence type="ECO:0000313" key="6">
    <source>
        <dbReference type="EMBL" id="KAF2759859.1"/>
    </source>
</evidence>
<dbReference type="PANTHER" id="PTHR10920">
    <property type="entry name" value="RIBOSOMAL RNA METHYLTRANSFERASE"/>
    <property type="match status" value="1"/>
</dbReference>
<evidence type="ECO:0000259" key="5">
    <source>
        <dbReference type="Pfam" id="PF01728"/>
    </source>
</evidence>
<dbReference type="OrthoDB" id="417125at2759"/>